<gene>
    <name evidence="14" type="ORF">K1W68_01070</name>
</gene>
<evidence type="ECO:0000256" key="4">
    <source>
        <dbReference type="ARBA" id="ARBA00012173"/>
    </source>
</evidence>
<accession>A0AAW5EP12</accession>
<evidence type="ECO:0000259" key="12">
    <source>
        <dbReference type="Pfam" id="PF00890"/>
    </source>
</evidence>
<dbReference type="PANTHER" id="PTHR42716:SF2">
    <property type="entry name" value="L-ASPARTATE OXIDASE, CHLOROPLASTIC"/>
    <property type="match status" value="1"/>
</dbReference>
<dbReference type="InterPro" id="IPR037099">
    <property type="entry name" value="Fum_R/Succ_DH_flav-like_C_sf"/>
</dbReference>
<dbReference type="PRINTS" id="PR00368">
    <property type="entry name" value="FADPNR"/>
</dbReference>
<keyword evidence="6 11" id="KW-0662">Pyridine nucleotide biosynthesis</keyword>
<sequence length="536" mass="54884">MTGAAALSSLSAVGLSDLSPASLVGQPVIVGGGLAGVMTALMLEQPCVLLSSGPLAAMRPALASSMLAQGGVAAAVGGDDTPALHAADTLAAGVGLCDPAIVARVTADGPDAIARLAAFGVHFDRAADDGALVLGLEAAHCRHRIVHARGDASGAAIMEALVARVRATPRITVVEHAPVHALLTQDGAVTGVRVNVAGRDIAWPTSAVVLATGGTGGLFGDTTNPLGACGQGLALAARAGAVLGNMEFVQFHPTALAARHVTGPMPLISEAVRGEGAVLVDENGDRFTEELAARDIVSRAVWRHMRAGHHVFLDARQVLGARFATRFPAIDALCRAQGIDPARQPIPVRPAAHYHMGGIMVDGHGRTGVPGLWACGEVACTGLHGANRLASNSLLEAVSFGTWVAHDLSALPLTRTAAPSEQGIAAPMAPSPSDARRRAMARGAGVVRTHDELHETVRLFAPRLEHDDAALVSAMVALAALQREESRGGHFRADFPHAAAGATSSRLTLDMVRAAIIPIVSRDAQMTFPPDNGVIA</sequence>
<dbReference type="NCBIfam" id="NF005701">
    <property type="entry name" value="PRK07512.1"/>
    <property type="match status" value="1"/>
</dbReference>
<dbReference type="SUPFAM" id="SSF51905">
    <property type="entry name" value="FAD/NAD(P)-binding domain"/>
    <property type="match status" value="1"/>
</dbReference>
<comment type="subcellular location">
    <subcellularLocation>
        <location evidence="11">Cytoplasm</location>
    </subcellularLocation>
</comment>
<evidence type="ECO:0000256" key="7">
    <source>
        <dbReference type="ARBA" id="ARBA00022827"/>
    </source>
</evidence>
<dbReference type="Gene3D" id="3.50.50.60">
    <property type="entry name" value="FAD/NAD(P)-binding domain"/>
    <property type="match status" value="1"/>
</dbReference>
<protein>
    <recommendedName>
        <fullName evidence="4 10">L-aspartate oxidase</fullName>
        <ecNumber evidence="4 10">1.4.3.16</ecNumber>
    </recommendedName>
</protein>
<dbReference type="Proteomes" id="UP001202887">
    <property type="component" value="Unassembled WGS sequence"/>
</dbReference>
<dbReference type="PANTHER" id="PTHR42716">
    <property type="entry name" value="L-ASPARTATE OXIDASE"/>
    <property type="match status" value="1"/>
</dbReference>
<evidence type="ECO:0000256" key="11">
    <source>
        <dbReference type="RuleBase" id="RU362049"/>
    </source>
</evidence>
<keyword evidence="7 11" id="KW-0274">FAD</keyword>
<comment type="catalytic activity">
    <reaction evidence="9">
        <text>L-aspartate + O2 = iminosuccinate + H2O2</text>
        <dbReference type="Rhea" id="RHEA:25876"/>
        <dbReference type="ChEBI" id="CHEBI:15379"/>
        <dbReference type="ChEBI" id="CHEBI:16240"/>
        <dbReference type="ChEBI" id="CHEBI:29991"/>
        <dbReference type="ChEBI" id="CHEBI:77875"/>
        <dbReference type="EC" id="1.4.3.16"/>
    </reaction>
    <physiologicalReaction direction="left-to-right" evidence="9">
        <dbReference type="Rhea" id="RHEA:25877"/>
    </physiologicalReaction>
</comment>
<comment type="function">
    <text evidence="11">Catalyzes the oxidation of L-aspartate to iminoaspartate.</text>
</comment>
<dbReference type="InterPro" id="IPR003953">
    <property type="entry name" value="FAD-dep_OxRdtase_2_FAD-bd"/>
</dbReference>
<reference evidence="14" key="2">
    <citation type="submission" date="2022-03" db="EMBL/GenBank/DDBJ databases">
        <authorList>
            <person name="Ryngajllo M."/>
            <person name="Jacek P."/>
            <person name="Kubiak K."/>
        </authorList>
    </citation>
    <scope>NUCLEOTIDE SEQUENCE</scope>
    <source>
        <strain evidence="14">SI1</strain>
    </source>
</reference>
<dbReference type="AlphaFoldDB" id="A0AAW5EP12"/>
<dbReference type="RefSeq" id="WP_247065929.1">
    <property type="nucleotide sequence ID" value="NZ_CP094848.1"/>
</dbReference>
<comment type="similarity">
    <text evidence="3 11">Belongs to the FAD-dependent oxidoreductase 2 family. NadB subfamily.</text>
</comment>
<evidence type="ECO:0000256" key="2">
    <source>
        <dbReference type="ARBA" id="ARBA00004950"/>
    </source>
</evidence>
<keyword evidence="8 11" id="KW-0560">Oxidoreductase</keyword>
<dbReference type="InterPro" id="IPR015939">
    <property type="entry name" value="Fum_Rdtase/Succ_DH_flav-like_C"/>
</dbReference>
<organism evidence="14 15">
    <name type="scientific">Novacetimonas hansenii</name>
    <name type="common">Komagataeibacter hansenii</name>
    <dbReference type="NCBI Taxonomy" id="436"/>
    <lineage>
        <taxon>Bacteria</taxon>
        <taxon>Pseudomonadati</taxon>
        <taxon>Pseudomonadota</taxon>
        <taxon>Alphaproteobacteria</taxon>
        <taxon>Acetobacterales</taxon>
        <taxon>Acetobacteraceae</taxon>
        <taxon>Novacetimonas</taxon>
    </lineage>
</organism>
<evidence type="ECO:0000259" key="13">
    <source>
        <dbReference type="Pfam" id="PF02910"/>
    </source>
</evidence>
<evidence type="ECO:0000256" key="8">
    <source>
        <dbReference type="ARBA" id="ARBA00023002"/>
    </source>
</evidence>
<dbReference type="GO" id="GO:0008734">
    <property type="term" value="F:L-aspartate oxidase activity"/>
    <property type="evidence" value="ECO:0007669"/>
    <property type="project" value="UniProtKB-UniRule"/>
</dbReference>
<evidence type="ECO:0000256" key="6">
    <source>
        <dbReference type="ARBA" id="ARBA00022642"/>
    </source>
</evidence>
<evidence type="ECO:0000256" key="9">
    <source>
        <dbReference type="ARBA" id="ARBA00048305"/>
    </source>
</evidence>
<dbReference type="EMBL" id="JAIBCX010000002">
    <property type="protein sequence ID" value="MCJ8352598.1"/>
    <property type="molecule type" value="Genomic_DNA"/>
</dbReference>
<dbReference type="NCBIfam" id="TIGR00551">
    <property type="entry name" value="nadB"/>
    <property type="match status" value="1"/>
</dbReference>
<dbReference type="SUPFAM" id="SSF46977">
    <property type="entry name" value="Succinate dehydrogenase/fumarate reductase flavoprotein C-terminal domain"/>
    <property type="match status" value="1"/>
</dbReference>
<feature type="domain" description="Fumarate reductase/succinate dehydrogenase flavoprotein-like C-terminal" evidence="13">
    <location>
        <begin position="465"/>
        <end position="497"/>
    </location>
</feature>
<evidence type="ECO:0000313" key="14">
    <source>
        <dbReference type="EMBL" id="MCJ8352598.1"/>
    </source>
</evidence>
<dbReference type="GO" id="GO:0005737">
    <property type="term" value="C:cytoplasm"/>
    <property type="evidence" value="ECO:0007669"/>
    <property type="project" value="UniProtKB-SubCell"/>
</dbReference>
<evidence type="ECO:0000313" key="15">
    <source>
        <dbReference type="Proteomes" id="UP001202887"/>
    </source>
</evidence>
<comment type="caution">
    <text evidence="14">The sequence shown here is derived from an EMBL/GenBank/DDBJ whole genome shotgun (WGS) entry which is preliminary data.</text>
</comment>
<comment type="pathway">
    <text evidence="2 11">Cofactor biosynthesis; NAD(+) biosynthesis; iminoaspartate from L-aspartate (oxidase route): step 1/1.</text>
</comment>
<dbReference type="InterPro" id="IPR005288">
    <property type="entry name" value="NadB"/>
</dbReference>
<dbReference type="GO" id="GO:0034628">
    <property type="term" value="P:'de novo' NAD+ biosynthetic process from L-aspartate"/>
    <property type="evidence" value="ECO:0007669"/>
    <property type="project" value="TreeGrafter"/>
</dbReference>
<dbReference type="InterPro" id="IPR036188">
    <property type="entry name" value="FAD/NAD-bd_sf"/>
</dbReference>
<evidence type="ECO:0000256" key="10">
    <source>
        <dbReference type="NCBIfam" id="TIGR00551"/>
    </source>
</evidence>
<dbReference type="Gene3D" id="1.20.58.100">
    <property type="entry name" value="Fumarate reductase/succinate dehydrogenase flavoprotein-like, C-terminal domain"/>
    <property type="match status" value="1"/>
</dbReference>
<dbReference type="SUPFAM" id="SSF56425">
    <property type="entry name" value="Succinate dehydrogenase/fumarate reductase flavoprotein, catalytic domain"/>
    <property type="match status" value="1"/>
</dbReference>
<dbReference type="Pfam" id="PF00890">
    <property type="entry name" value="FAD_binding_2"/>
    <property type="match status" value="1"/>
</dbReference>
<proteinExistence type="inferred from homology"/>
<evidence type="ECO:0000256" key="3">
    <source>
        <dbReference type="ARBA" id="ARBA00008562"/>
    </source>
</evidence>
<dbReference type="Pfam" id="PF02910">
    <property type="entry name" value="Succ_DH_flav_C"/>
    <property type="match status" value="1"/>
</dbReference>
<dbReference type="EC" id="1.4.3.16" evidence="4 10"/>
<feature type="domain" description="FAD-dependent oxidoreductase 2 FAD-binding" evidence="12">
    <location>
        <begin position="28"/>
        <end position="394"/>
    </location>
</feature>
<keyword evidence="5 11" id="KW-0285">Flavoprotein</keyword>
<evidence type="ECO:0000256" key="1">
    <source>
        <dbReference type="ARBA" id="ARBA00001974"/>
    </source>
</evidence>
<dbReference type="FunFam" id="3.90.700.10:FF:000002">
    <property type="entry name" value="L-aspartate oxidase"/>
    <property type="match status" value="1"/>
</dbReference>
<name>A0AAW5EP12_NOVHA</name>
<evidence type="ECO:0000256" key="5">
    <source>
        <dbReference type="ARBA" id="ARBA00022630"/>
    </source>
</evidence>
<reference evidence="14" key="1">
    <citation type="journal article" date="2021" name="Polymers (Basel)">
        <title>Highly Stretchable Bacterial Cellulose Produced by Komagataeibacter hansenii SI1.</title>
        <authorList>
            <person name="Cielecka I."/>
            <person name="Ryngajllo M."/>
            <person name="Maniukiewicz W."/>
            <person name="Bielecki S."/>
        </authorList>
    </citation>
    <scope>NUCLEOTIDE SEQUENCE</scope>
    <source>
        <strain evidence="14">SI1</strain>
    </source>
</reference>
<comment type="cofactor">
    <cofactor evidence="1 11">
        <name>FAD</name>
        <dbReference type="ChEBI" id="CHEBI:57692"/>
    </cofactor>
</comment>
<dbReference type="InterPro" id="IPR027477">
    <property type="entry name" value="Succ_DH/fumarate_Rdtase_cat_sf"/>
</dbReference>
<dbReference type="Gene3D" id="3.90.700.10">
    <property type="entry name" value="Succinate dehydrogenase/fumarate reductase flavoprotein, catalytic domain"/>
    <property type="match status" value="1"/>
</dbReference>